<keyword evidence="4" id="KW-1185">Reference proteome</keyword>
<evidence type="ECO:0000313" key="4">
    <source>
        <dbReference type="Proteomes" id="UP000728032"/>
    </source>
</evidence>
<dbReference type="InterPro" id="IPR007110">
    <property type="entry name" value="Ig-like_dom"/>
</dbReference>
<dbReference type="Pfam" id="PF13927">
    <property type="entry name" value="Ig_3"/>
    <property type="match status" value="1"/>
</dbReference>
<dbReference type="InterPro" id="IPR036179">
    <property type="entry name" value="Ig-like_dom_sf"/>
</dbReference>
<feature type="chain" id="PRO_5036211836" description="Ig-like domain-containing protein" evidence="1">
    <location>
        <begin position="22"/>
        <end position="232"/>
    </location>
</feature>
<dbReference type="EMBL" id="CAJPVJ010001818">
    <property type="protein sequence ID" value="CAG2165345.1"/>
    <property type="molecule type" value="Genomic_DNA"/>
</dbReference>
<feature type="signal peptide" evidence="1">
    <location>
        <begin position="1"/>
        <end position="21"/>
    </location>
</feature>
<feature type="domain" description="Ig-like" evidence="2">
    <location>
        <begin position="24"/>
        <end position="109"/>
    </location>
</feature>
<proteinExistence type="predicted"/>
<protein>
    <recommendedName>
        <fullName evidence="2">Ig-like domain-containing protein</fullName>
    </recommendedName>
</protein>
<feature type="domain" description="Ig-like" evidence="2">
    <location>
        <begin position="141"/>
        <end position="228"/>
    </location>
</feature>
<dbReference type="AlphaFoldDB" id="A0A7R9QHA3"/>
<gene>
    <name evidence="3" type="ORF">ONB1V03_LOCUS4888</name>
</gene>
<evidence type="ECO:0000259" key="2">
    <source>
        <dbReference type="PROSITE" id="PS50835"/>
    </source>
</evidence>
<dbReference type="PROSITE" id="PS50835">
    <property type="entry name" value="IG_LIKE"/>
    <property type="match status" value="2"/>
</dbReference>
<accession>A0A7R9QHA3</accession>
<dbReference type="SUPFAM" id="SSF48726">
    <property type="entry name" value="Immunoglobulin"/>
    <property type="match status" value="1"/>
</dbReference>
<dbReference type="EMBL" id="OC916643">
    <property type="protein sequence ID" value="CAD7644836.1"/>
    <property type="molecule type" value="Genomic_DNA"/>
</dbReference>
<dbReference type="PANTHER" id="PTHR23278">
    <property type="entry name" value="SIDESTEP PROTEIN"/>
    <property type="match status" value="1"/>
</dbReference>
<dbReference type="Gene3D" id="2.60.40.10">
    <property type="entry name" value="Immunoglobulins"/>
    <property type="match status" value="2"/>
</dbReference>
<dbReference type="Pfam" id="PF07686">
    <property type="entry name" value="V-set"/>
    <property type="match status" value="1"/>
</dbReference>
<evidence type="ECO:0000313" key="3">
    <source>
        <dbReference type="EMBL" id="CAD7644836.1"/>
    </source>
</evidence>
<organism evidence="3">
    <name type="scientific">Oppiella nova</name>
    <dbReference type="NCBI Taxonomy" id="334625"/>
    <lineage>
        <taxon>Eukaryota</taxon>
        <taxon>Metazoa</taxon>
        <taxon>Ecdysozoa</taxon>
        <taxon>Arthropoda</taxon>
        <taxon>Chelicerata</taxon>
        <taxon>Arachnida</taxon>
        <taxon>Acari</taxon>
        <taxon>Acariformes</taxon>
        <taxon>Sarcoptiformes</taxon>
        <taxon>Oribatida</taxon>
        <taxon>Brachypylina</taxon>
        <taxon>Oppioidea</taxon>
        <taxon>Oppiidae</taxon>
        <taxon>Oppiella</taxon>
    </lineage>
</organism>
<dbReference type="SMART" id="SM00409">
    <property type="entry name" value="IG"/>
    <property type="match status" value="2"/>
</dbReference>
<dbReference type="InterPro" id="IPR003599">
    <property type="entry name" value="Ig_sub"/>
</dbReference>
<dbReference type="Proteomes" id="UP000728032">
    <property type="component" value="Unassembled WGS sequence"/>
</dbReference>
<reference evidence="3" key="1">
    <citation type="submission" date="2020-11" db="EMBL/GenBank/DDBJ databases">
        <authorList>
            <person name="Tran Van P."/>
        </authorList>
    </citation>
    <scope>NUCLEOTIDE SEQUENCE</scope>
</reference>
<dbReference type="OrthoDB" id="6430706at2759"/>
<dbReference type="InterPro" id="IPR013106">
    <property type="entry name" value="Ig_V-set"/>
</dbReference>
<name>A0A7R9QHA3_9ACAR</name>
<sequence length="232" mass="25841">MIYKLMTICVLIAELTTTVIGVTGGKVALPCNITPPSYDDAVSLILWYKDESTTPIYSLDARKGNLDQARHASEDTLISRSYMNTIQRPAHLMVELLSTEDAGEYRCRVDFRKARTRNSVIFLEIIVPPEKPVIMDPNGEPQPSLIGPYNEGDRLVLVCEVEGGKPTPSLTWWRESVLLDDSYEMIGNGGSVRNELEIQSLQRHDLMAVFTCQASNNNISMPTYSAVSVDLN</sequence>
<dbReference type="InterPro" id="IPR013783">
    <property type="entry name" value="Ig-like_fold"/>
</dbReference>
<dbReference type="PANTHER" id="PTHR23278:SF19">
    <property type="entry name" value="OBSCURIN"/>
    <property type="match status" value="1"/>
</dbReference>
<feature type="non-terminal residue" evidence="3">
    <location>
        <position position="1"/>
    </location>
</feature>
<keyword evidence="1" id="KW-0732">Signal</keyword>
<evidence type="ECO:0000256" key="1">
    <source>
        <dbReference type="SAM" id="SignalP"/>
    </source>
</evidence>